<reference evidence="1" key="1">
    <citation type="submission" date="2021-05" db="EMBL/GenBank/DDBJ databases">
        <authorList>
            <person name="Scholz U."/>
            <person name="Mascher M."/>
            <person name="Fiebig A."/>
        </authorList>
    </citation>
    <scope>NUCLEOTIDE SEQUENCE [LARGE SCALE GENOMIC DNA]</scope>
</reference>
<dbReference type="Proteomes" id="UP001732700">
    <property type="component" value="Chromosome 2A"/>
</dbReference>
<evidence type="ECO:0000313" key="2">
    <source>
        <dbReference type="Proteomes" id="UP001732700"/>
    </source>
</evidence>
<reference evidence="1" key="2">
    <citation type="submission" date="2025-09" db="UniProtKB">
        <authorList>
            <consortium name="EnsemblPlants"/>
        </authorList>
    </citation>
    <scope>IDENTIFICATION</scope>
</reference>
<sequence length="386" mass="43030">MAGSLIITGKTIAAIIRNATSEIGKLVATAWKECPVCKYHIYNDDVSSQWPGLPLGVKFDPSDQELLIHLEEKIDRVASHELIDEFIPTIEEVDGICYTHPENLPGIKMDGSSSYFFHRVSNAYDVGQRKRRKITNNNHIDADEKIRWHKTGPSKPILDNGVVKGWKKILVLHKGKKVKTNWTLHQCHLGEKKDEKHGELVVSRVFLQVKSNNTGKSQIQVANVESDSCAMEIDPTTPNLYPQQPRRLSGSPFETEQNLDEEEPGSPAVQDFEAQMHVDDVESGSAAPNIDPTTPNMYPPQPCRLSGSPLEAEQHQDEEEPGSSADQVYTGLPLLRDVDIHEKAAPLDYPGMDELFGSSDLDFTFLELPPEFSTPMDSLWLDGNVA</sequence>
<proteinExistence type="predicted"/>
<organism evidence="1 2">
    <name type="scientific">Avena sativa</name>
    <name type="common">Oat</name>
    <dbReference type="NCBI Taxonomy" id="4498"/>
    <lineage>
        <taxon>Eukaryota</taxon>
        <taxon>Viridiplantae</taxon>
        <taxon>Streptophyta</taxon>
        <taxon>Embryophyta</taxon>
        <taxon>Tracheophyta</taxon>
        <taxon>Spermatophyta</taxon>
        <taxon>Magnoliopsida</taxon>
        <taxon>Liliopsida</taxon>
        <taxon>Poales</taxon>
        <taxon>Poaceae</taxon>
        <taxon>BOP clade</taxon>
        <taxon>Pooideae</taxon>
        <taxon>Poodae</taxon>
        <taxon>Poeae</taxon>
        <taxon>Poeae Chloroplast Group 1 (Aveneae type)</taxon>
        <taxon>Aveninae</taxon>
        <taxon>Avena</taxon>
    </lineage>
</organism>
<protein>
    <submittedName>
        <fullName evidence="1">Uncharacterized protein</fullName>
    </submittedName>
</protein>
<accession>A0ACD5UC37</accession>
<dbReference type="EnsemblPlants" id="AVESA.00010b.r2.2AG0226640.1">
    <property type="protein sequence ID" value="AVESA.00010b.r2.2AG0226640.1.CDS"/>
    <property type="gene ID" value="AVESA.00010b.r2.2AG0226640"/>
</dbReference>
<name>A0ACD5UC37_AVESA</name>
<evidence type="ECO:0000313" key="1">
    <source>
        <dbReference type="EnsemblPlants" id="AVESA.00010b.r2.2AG0226640.1.CDS"/>
    </source>
</evidence>
<keyword evidence="2" id="KW-1185">Reference proteome</keyword>